<proteinExistence type="predicted"/>
<dbReference type="EMBL" id="JGZL01000012">
    <property type="protein sequence ID" value="KFI87458.1"/>
    <property type="molecule type" value="Genomic_DNA"/>
</dbReference>
<name>A0A087CW08_BIFRU</name>
<dbReference type="STRING" id="78346.BRUM_0596"/>
<dbReference type="eggNOG" id="COG0457">
    <property type="taxonomic scope" value="Bacteria"/>
</dbReference>
<gene>
    <name evidence="1" type="ORF">BRUM_0596</name>
</gene>
<dbReference type="AlphaFoldDB" id="A0A087CW08"/>
<dbReference type="Gene3D" id="1.25.40.10">
    <property type="entry name" value="Tetratricopeptide repeat domain"/>
    <property type="match status" value="1"/>
</dbReference>
<dbReference type="Proteomes" id="UP000029078">
    <property type="component" value="Unassembled WGS sequence"/>
</dbReference>
<dbReference type="InterPro" id="IPR011990">
    <property type="entry name" value="TPR-like_helical_dom_sf"/>
</dbReference>
<dbReference type="SUPFAM" id="SSF48452">
    <property type="entry name" value="TPR-like"/>
    <property type="match status" value="1"/>
</dbReference>
<evidence type="ECO:0000313" key="1">
    <source>
        <dbReference type="EMBL" id="KFI87458.1"/>
    </source>
</evidence>
<evidence type="ECO:0000313" key="2">
    <source>
        <dbReference type="Proteomes" id="UP000029078"/>
    </source>
</evidence>
<reference evidence="1 2" key="1">
    <citation type="submission" date="2014-03" db="EMBL/GenBank/DDBJ databases">
        <title>Genomics of Bifidobacteria.</title>
        <authorList>
            <person name="Ventura M."/>
            <person name="Milani C."/>
            <person name="Lugli G.A."/>
        </authorList>
    </citation>
    <scope>NUCLEOTIDE SEQUENCE [LARGE SCALE GENOMIC DNA]</scope>
    <source>
        <strain evidence="1 2">LMG 21811</strain>
    </source>
</reference>
<accession>A0A087CW08</accession>
<protein>
    <submittedName>
        <fullName evidence="1">Uncharacterized protein</fullName>
    </submittedName>
</protein>
<keyword evidence="2" id="KW-1185">Reference proteome</keyword>
<comment type="caution">
    <text evidence="1">The sequence shown here is derived from an EMBL/GenBank/DDBJ whole genome shotgun (WGS) entry which is preliminary data.</text>
</comment>
<organism evidence="1 2">
    <name type="scientific">Bifidobacterium ruminantium</name>
    <dbReference type="NCBI Taxonomy" id="78346"/>
    <lineage>
        <taxon>Bacteria</taxon>
        <taxon>Bacillati</taxon>
        <taxon>Actinomycetota</taxon>
        <taxon>Actinomycetes</taxon>
        <taxon>Bifidobacteriales</taxon>
        <taxon>Bifidobacteriaceae</taxon>
        <taxon>Bifidobacterium</taxon>
    </lineage>
</organism>
<sequence length="653" mass="71619">MGVQVPNSLDVNVQMLRAVLKQPLPDVIDMIIYRGTTNNAEQATPFERFAAQLLVEAGAQRIRDIAAENDLEVIRLSTSTRFWIRCNGGELTEEQRDVLQMVESALNRIDYADDEAHEALAEGMPVSQIDERYYLAKSQQFLRNVSGEIRDIDELQEGENEFRTICGVEAARGGNWDIGTRFANVCEGLELPFRLAYRFDVDARTGVMVVRYGIPKPSVMPVAPQYRDGFVSAYAVRLAGLLAWGAFSSSVRLTQVDLTGCAGDADGVPVISMGFDRVPFMMGALPAMKKGDCDAVPLDVDPLSLLNILKPVRYSGHFDANRALTPIEPLVMPAVFLENRTPVWQDRRELPESLRGLLRADRACELDVMHEEDAPISAADVDAIVEENKNSPMVAELQLETALTQLGEAGEAKPGPNGEKPLYCNRPASRMMVSLLDGNERTRYWKVPDAVVDVHRNLGELALDNGDFERAERESRTCVDLGPTCMQHREGLSQVYGRNGDFGKTADTLVEALKLAVTPVDCEVLYYRLGYALWRIGRLPEALACYAMMVDGGTPFRHSAKDEAYELSQQMGLTSPDMTPAEAHAALRAGNVPVAPSDTVLNVLARAAVGLADAGFPLLAYDAAWVLGMRGGGDVVASMSASLRYGVERKDAD</sequence>
<dbReference type="RefSeq" id="WP_026646993.1">
    <property type="nucleotide sequence ID" value="NZ_JGZL01000012.1"/>
</dbReference>